<organism evidence="3 4">
    <name type="scientific">Acropora cervicornis</name>
    <name type="common">Staghorn coral</name>
    <dbReference type="NCBI Taxonomy" id="6130"/>
    <lineage>
        <taxon>Eukaryota</taxon>
        <taxon>Metazoa</taxon>
        <taxon>Cnidaria</taxon>
        <taxon>Anthozoa</taxon>
        <taxon>Hexacorallia</taxon>
        <taxon>Scleractinia</taxon>
        <taxon>Astrocoeniina</taxon>
        <taxon>Acroporidae</taxon>
        <taxon>Acropora</taxon>
    </lineage>
</organism>
<dbReference type="GO" id="GO:0031267">
    <property type="term" value="F:small GTPase binding"/>
    <property type="evidence" value="ECO:0007669"/>
    <property type="project" value="TreeGrafter"/>
</dbReference>
<reference evidence="3" key="2">
    <citation type="journal article" date="2023" name="Science">
        <title>Genomic signatures of disease resistance in endangered staghorn corals.</title>
        <authorList>
            <person name="Vollmer S.V."/>
            <person name="Selwyn J.D."/>
            <person name="Despard B.A."/>
            <person name="Roesel C.L."/>
        </authorList>
    </citation>
    <scope>NUCLEOTIDE SEQUENCE</scope>
    <source>
        <strain evidence="3">K2</strain>
    </source>
</reference>
<reference evidence="3" key="1">
    <citation type="journal article" date="2023" name="G3 (Bethesda)">
        <title>Whole genome assembly and annotation of the endangered Caribbean coral Acropora cervicornis.</title>
        <authorList>
            <person name="Selwyn J.D."/>
            <person name="Vollmer S.V."/>
        </authorList>
    </citation>
    <scope>NUCLEOTIDE SEQUENCE</scope>
    <source>
        <strain evidence="3">K2</strain>
    </source>
</reference>
<dbReference type="GO" id="GO:0005802">
    <property type="term" value="C:trans-Golgi network"/>
    <property type="evidence" value="ECO:0007669"/>
    <property type="project" value="TreeGrafter"/>
</dbReference>
<sequence length="917" mass="105430">MSSSLEEVDGNCNLTTDLEEKDSDTTLYDEKVLVNGDACFHDDVEKLNRDVRYESEEVLIDNSKNLSSLVNGIKPDNEQELKFILSKYEQTKNELSRLQTDYKLSLEREKSLGEKLHDYQYKEDSSVHELSRLNEDLRTNLDAVVEELNSTKEDLRREKESYNELAKERDILSLNVSQLQVNGIEETKELKKSRQEFEDELKKRTEELTECKEKLHAHDQAAKRAIAALQKEMELRIDQVTKMYDDMLKEKENLGIKLVQGEEEKKKMARESELLVRKISENGREIEKFRQKLKSVQTDHNKLQASHEDKVKELVAATKESDRLSEELNSQAVKVKWAQNKLKTELETHKETKTKLSQVTQKLKEAKEEGLQIRNDCQAMIKKYQESEEMRSNSLDNKLRAKEVELKRHEQEIADQDEVHKMKMQELEQFKEQWRNSQEELKVQKAKISSLEEKVTHYALKVAEHEKNALLSKKEHQNLKKELEEHLVFKEKYESEMEMVKHLKAVEMEQKRTISELEADILACHSKEAELLAFSEKMTAKNAQLQSEATGNSSKLDVILLDKLKLEEQYLAVETAKKKLEQEMKEKISELENEIKSLTIHLEEKSKAVSELTCSLEESLDEFQVLKRKNTAHIRDLTRQLQQARKQVEKFESNGVETKENASEGSKSSSTNSLDKLGSSCTSPISPSSVTSATDGGATFDAFFRCVNPALKEHFLAAFVLPVASNYFLIYLQWVIVDGSQSSTDRPSLEAPSGDNVQILPQSQKELAASNTELEPNKAMLVERICRLQKIHAKKNEKLEFMEEHVSALVDEIQKKSKIIQYYVLREQAGTLAPPRSDLHKAQVARHGGIMASVYSSKAVDPDMTLDLSLEINRKLQAVLEDTILKNITLKENLDTLGDEITRLNGELHTLKRNRRS</sequence>
<dbReference type="InterPro" id="IPR038830">
    <property type="entry name" value="CCDC186"/>
</dbReference>
<feature type="region of interest" description="Disordered" evidence="2">
    <location>
        <begin position="648"/>
        <end position="690"/>
    </location>
</feature>
<proteinExistence type="predicted"/>
<gene>
    <name evidence="3" type="ORF">P5673_012782</name>
</gene>
<dbReference type="PANTHER" id="PTHR18911:SF5">
    <property type="entry name" value="COILED-COIL DOMAIN-CONTAINING PROTEIN 186"/>
    <property type="match status" value="1"/>
</dbReference>
<dbReference type="AlphaFoldDB" id="A0AAD9V793"/>
<dbReference type="PANTHER" id="PTHR18911">
    <property type="entry name" value="CTCL TUMOR ANTIGEN HD-CL-01"/>
    <property type="match status" value="1"/>
</dbReference>
<evidence type="ECO:0000256" key="2">
    <source>
        <dbReference type="SAM" id="MobiDB-lite"/>
    </source>
</evidence>
<keyword evidence="4" id="KW-1185">Reference proteome</keyword>
<feature type="compositionally biased region" description="Polar residues" evidence="2">
    <location>
        <begin position="663"/>
        <end position="674"/>
    </location>
</feature>
<comment type="caution">
    <text evidence="3">The sequence shown here is derived from an EMBL/GenBank/DDBJ whole genome shotgun (WGS) entry which is preliminary data.</text>
</comment>
<accession>A0AAD9V793</accession>
<feature type="compositionally biased region" description="Low complexity" evidence="2">
    <location>
        <begin position="679"/>
        <end position="690"/>
    </location>
</feature>
<evidence type="ECO:0000313" key="3">
    <source>
        <dbReference type="EMBL" id="KAK2563779.1"/>
    </source>
</evidence>
<feature type="coiled-coil region" evidence="1">
    <location>
        <begin position="81"/>
        <end position="214"/>
    </location>
</feature>
<feature type="coiled-coil region" evidence="1">
    <location>
        <begin position="887"/>
        <end position="914"/>
    </location>
</feature>
<protein>
    <submittedName>
        <fullName evidence="3">Coiled-coil domain-containing protein 186</fullName>
    </submittedName>
</protein>
<dbReference type="EMBL" id="JARQWQ010000024">
    <property type="protein sequence ID" value="KAK2563779.1"/>
    <property type="molecule type" value="Genomic_DNA"/>
</dbReference>
<evidence type="ECO:0000256" key="1">
    <source>
        <dbReference type="SAM" id="Coils"/>
    </source>
</evidence>
<name>A0AAD9V793_ACRCE</name>
<evidence type="ECO:0000313" key="4">
    <source>
        <dbReference type="Proteomes" id="UP001249851"/>
    </source>
</evidence>
<dbReference type="GO" id="GO:0099518">
    <property type="term" value="P:vesicle cytoskeletal trafficking"/>
    <property type="evidence" value="ECO:0007669"/>
    <property type="project" value="TreeGrafter"/>
</dbReference>
<keyword evidence="1" id="KW-0175">Coiled coil</keyword>
<feature type="compositionally biased region" description="Basic and acidic residues" evidence="2">
    <location>
        <begin position="648"/>
        <end position="662"/>
    </location>
</feature>
<dbReference type="Proteomes" id="UP001249851">
    <property type="component" value="Unassembled WGS sequence"/>
</dbReference>
<feature type="coiled-coil region" evidence="1">
    <location>
        <begin position="349"/>
        <end position="496"/>
    </location>
</feature>